<reference evidence="1" key="1">
    <citation type="journal article" date="2016" name="Proc. Natl. Acad. Sci. U.S.A.">
        <title>Lipid metabolic changes in an early divergent fungus govern the establishment of a mutualistic symbiosis with endobacteria.</title>
        <authorList>
            <person name="Lastovetsky O.A."/>
            <person name="Gaspar M.L."/>
            <person name="Mondo S.J."/>
            <person name="LaButti K.M."/>
            <person name="Sandor L."/>
            <person name="Grigoriev I.V."/>
            <person name="Henry S.A."/>
            <person name="Pawlowska T.E."/>
        </authorList>
    </citation>
    <scope>NUCLEOTIDE SEQUENCE [LARGE SCALE GENOMIC DNA]</scope>
    <source>
        <strain evidence="1">ATCC 52814</strain>
    </source>
</reference>
<feature type="non-terminal residue" evidence="1">
    <location>
        <position position="1"/>
    </location>
</feature>
<accession>A0A1X0RG99</accession>
<feature type="non-terminal residue" evidence="1">
    <location>
        <position position="57"/>
    </location>
</feature>
<evidence type="ECO:0000313" key="1">
    <source>
        <dbReference type="EMBL" id="ORE11034.1"/>
    </source>
</evidence>
<dbReference type="AlphaFoldDB" id="A0A1X0RG99"/>
<protein>
    <submittedName>
        <fullName evidence="1">Uncharacterized protein</fullName>
    </submittedName>
</protein>
<name>A0A1X0RG99_RHIZD</name>
<dbReference type="OrthoDB" id="2264060at2759"/>
<sequence length="57" mass="6678">LRNLKEEGHEIIGHIQKSKGDEKEEARIRLLQTMATRLQERWSIKSIYASPFSHSTE</sequence>
<dbReference type="VEuPathDB" id="FungiDB:BCV72DRAFT_192864"/>
<proteinExistence type="predicted"/>
<gene>
    <name evidence="1" type="ORF">BCV72DRAFT_192864</name>
</gene>
<organism evidence="1">
    <name type="scientific">Rhizopus microsporus var. microsporus</name>
    <dbReference type="NCBI Taxonomy" id="86635"/>
    <lineage>
        <taxon>Eukaryota</taxon>
        <taxon>Fungi</taxon>
        <taxon>Fungi incertae sedis</taxon>
        <taxon>Mucoromycota</taxon>
        <taxon>Mucoromycotina</taxon>
        <taxon>Mucoromycetes</taxon>
        <taxon>Mucorales</taxon>
        <taxon>Mucorineae</taxon>
        <taxon>Rhizopodaceae</taxon>
        <taxon>Rhizopus</taxon>
    </lineage>
</organism>
<dbReference type="EMBL" id="KV921860">
    <property type="protein sequence ID" value="ORE11034.1"/>
    <property type="molecule type" value="Genomic_DNA"/>
</dbReference>
<dbReference type="Proteomes" id="UP000242414">
    <property type="component" value="Unassembled WGS sequence"/>
</dbReference>